<feature type="domain" description="XdhC- CoxI" evidence="1">
    <location>
        <begin position="48"/>
        <end position="115"/>
    </location>
</feature>
<reference evidence="4" key="1">
    <citation type="submission" date="2015-02" db="EMBL/GenBank/DDBJ databases">
        <authorList>
            <person name="Chooi Y.-H."/>
        </authorList>
    </citation>
    <scope>NUCLEOTIDE SEQUENCE [LARGE SCALE GENOMIC DNA]</scope>
    <source>
        <strain evidence="4">strain Y</strain>
    </source>
</reference>
<dbReference type="PANTHER" id="PTHR30388:SF4">
    <property type="entry name" value="MOLYBDENUM COFACTOR INSERTION CHAPERONE PAOD"/>
    <property type="match status" value="1"/>
</dbReference>
<evidence type="ECO:0000313" key="4">
    <source>
        <dbReference type="Proteomes" id="UP000033187"/>
    </source>
</evidence>
<sequence length="366" mass="39187">MAISEAGPTDMKCNAIGDDVNLTITSKADAGGKPAEAALDIAKQCQTWLREGWTIGLATVADTWGSSPVPIGGQMVIADGANFQGSVSGGCVENEVIVAATEIIETGTPRLLEFGITNETAWQAGLPCGGRIMVFVERLTPDDDLAFIDEVITAREGRRPIVALRQLDTGQRDLFKPGDNAPAEVKERLASGHSGLAQVDGRKVFLQAVVPRARIIVIGGTHTAQALASMAPLVDLDVVIVDPREAYAALPRFRDRNVIVAWPQDAIPELGLDEYSAVVTLSHVEHIDDEALKLAVKSDCRYIGALGSTRNHVRRRERLAAAGLASEEIDRVHSPVGLDIGARTPEEIALSILAEIVLTYRGPRRK</sequence>
<dbReference type="Pfam" id="PF02625">
    <property type="entry name" value="XdhC_CoxI"/>
    <property type="match status" value="1"/>
</dbReference>
<keyword evidence="4" id="KW-1185">Reference proteome</keyword>
<dbReference type="AlphaFoldDB" id="A0A0D6JJJ1"/>
<organism evidence="3 4">
    <name type="scientific">Candidatus Filomicrobium marinum</name>
    <dbReference type="NCBI Taxonomy" id="1608628"/>
    <lineage>
        <taxon>Bacteria</taxon>
        <taxon>Pseudomonadati</taxon>
        <taxon>Pseudomonadota</taxon>
        <taxon>Alphaproteobacteria</taxon>
        <taxon>Hyphomicrobiales</taxon>
        <taxon>Hyphomicrobiaceae</taxon>
        <taxon>Filomicrobium</taxon>
    </lineage>
</organism>
<feature type="domain" description="XdhC Rossmann" evidence="2">
    <location>
        <begin position="215"/>
        <end position="356"/>
    </location>
</feature>
<dbReference type="Pfam" id="PF13478">
    <property type="entry name" value="XdhC_C"/>
    <property type="match status" value="1"/>
</dbReference>
<dbReference type="Gene3D" id="3.40.50.720">
    <property type="entry name" value="NAD(P)-binding Rossmann-like Domain"/>
    <property type="match status" value="1"/>
</dbReference>
<dbReference type="OrthoDB" id="9815497at2"/>
<dbReference type="InterPro" id="IPR027051">
    <property type="entry name" value="XdhC_Rossmann_dom"/>
</dbReference>
<gene>
    <name evidence="3" type="ORF">YBN1229_v1_3582</name>
</gene>
<name>A0A0D6JJJ1_9HYPH</name>
<dbReference type="InterPro" id="IPR003777">
    <property type="entry name" value="XdhC_CoxI"/>
</dbReference>
<dbReference type="KEGG" id="fiy:BN1229_v1_3582"/>
<dbReference type="EMBL" id="LN829119">
    <property type="protein sequence ID" value="CPR22149.1"/>
    <property type="molecule type" value="Genomic_DNA"/>
</dbReference>
<accession>A0A0D6JJJ1</accession>
<evidence type="ECO:0000313" key="3">
    <source>
        <dbReference type="EMBL" id="CPR22149.1"/>
    </source>
</evidence>
<protein>
    <submittedName>
        <fullName evidence="3">XdhC/CoxI family protein</fullName>
    </submittedName>
</protein>
<dbReference type="RefSeq" id="WP_152025028.1">
    <property type="nucleotide sequence ID" value="NZ_LN829118.1"/>
</dbReference>
<evidence type="ECO:0000259" key="2">
    <source>
        <dbReference type="Pfam" id="PF13478"/>
    </source>
</evidence>
<evidence type="ECO:0000259" key="1">
    <source>
        <dbReference type="Pfam" id="PF02625"/>
    </source>
</evidence>
<proteinExistence type="predicted"/>
<dbReference type="InterPro" id="IPR052698">
    <property type="entry name" value="MoCofactor_Util/Proc"/>
</dbReference>
<dbReference type="PANTHER" id="PTHR30388">
    <property type="entry name" value="ALDEHYDE OXIDOREDUCTASE MOLYBDENUM COFACTOR ASSEMBLY PROTEIN"/>
    <property type="match status" value="1"/>
</dbReference>
<dbReference type="Proteomes" id="UP000033187">
    <property type="component" value="Chromosome 1"/>
</dbReference>
<dbReference type="KEGG" id="fil:BN1229_v1_3590"/>